<feature type="region of interest" description="Disordered" evidence="1">
    <location>
        <begin position="917"/>
        <end position="976"/>
    </location>
</feature>
<feature type="compositionally biased region" description="Polar residues" evidence="1">
    <location>
        <begin position="200"/>
        <end position="209"/>
    </location>
</feature>
<dbReference type="GO" id="GO:0016324">
    <property type="term" value="C:apical plasma membrane"/>
    <property type="evidence" value="ECO:0000318"/>
    <property type="project" value="GO_Central"/>
</dbReference>
<dbReference type="ExpressionAtlas" id="A0A1W2Q6M3">
    <property type="expression patterns" value="baseline and differential"/>
</dbReference>
<feature type="region of interest" description="Disordered" evidence="1">
    <location>
        <begin position="593"/>
        <end position="650"/>
    </location>
</feature>
<reference evidence="4" key="3">
    <citation type="submission" date="2025-09" db="UniProtKB">
        <authorList>
            <consortium name="Ensembl"/>
        </authorList>
    </citation>
    <scope>IDENTIFICATION</scope>
    <source>
        <strain evidence="4">Brown Norway</strain>
    </source>
</reference>
<dbReference type="PaxDb" id="10116-ENSRNOP00000004704"/>
<dbReference type="OMA" id="GPGPCNK"/>
<gene>
    <name evidence="4 6" type="primary">Kiaa1614</name>
    <name evidence="6" type="synonym">RGD1304622</name>
</gene>
<evidence type="ECO:0000259" key="2">
    <source>
        <dbReference type="PROSITE" id="PS50106"/>
    </source>
</evidence>
<dbReference type="GO" id="GO:0005938">
    <property type="term" value="C:cell cortex"/>
    <property type="evidence" value="ECO:0000318"/>
    <property type="project" value="GO_Central"/>
</dbReference>
<dbReference type="GO" id="GO:0060341">
    <property type="term" value="P:regulation of cellular localization"/>
    <property type="evidence" value="ECO:0000318"/>
    <property type="project" value="GO_Central"/>
</dbReference>
<dbReference type="SUPFAM" id="SSF50156">
    <property type="entry name" value="PDZ domain-like"/>
    <property type="match status" value="1"/>
</dbReference>
<dbReference type="GeneID" id="305101"/>
<reference evidence="4" key="1">
    <citation type="submission" date="2024-01" db="EMBL/GenBank/DDBJ databases">
        <title>GRCr8: a new rat reference genome assembly contstructed from accurate long reads and long range scaffolding.</title>
        <authorList>
            <person name="Doris P.A."/>
            <person name="Kalbfleisch T."/>
            <person name="Li K."/>
            <person name="Howe K."/>
            <person name="Wood J."/>
        </authorList>
    </citation>
    <scope>NUCLEOTIDE SEQUENCE [LARGE SCALE GENOMIC DNA]</scope>
    <source>
        <strain evidence="4">Brown Norway</strain>
    </source>
</reference>
<feature type="compositionally biased region" description="Polar residues" evidence="1">
    <location>
        <begin position="95"/>
        <end position="112"/>
    </location>
</feature>
<dbReference type="Proteomes" id="UP000002494">
    <property type="component" value="Chromosome 13"/>
</dbReference>
<dbReference type="PROSITE" id="PS51379">
    <property type="entry name" value="4FE4S_FER_2"/>
    <property type="match status" value="1"/>
</dbReference>
<dbReference type="PROSITE" id="PS50106">
    <property type="entry name" value="PDZ"/>
    <property type="match status" value="1"/>
</dbReference>
<feature type="compositionally biased region" description="Basic and acidic residues" evidence="1">
    <location>
        <begin position="82"/>
        <end position="93"/>
    </location>
</feature>
<feature type="compositionally biased region" description="Polar residues" evidence="1">
    <location>
        <begin position="159"/>
        <end position="178"/>
    </location>
</feature>
<dbReference type="GO" id="GO:0007098">
    <property type="term" value="P:centrosome cycle"/>
    <property type="evidence" value="ECO:0000318"/>
    <property type="project" value="GO_Central"/>
</dbReference>
<feature type="compositionally biased region" description="Polar residues" evidence="1">
    <location>
        <begin position="404"/>
        <end position="431"/>
    </location>
</feature>
<dbReference type="FunFam" id="2.30.42.10:FF:000215">
    <property type="entry name" value="uncharacterized protein KIAA1614 homolog"/>
    <property type="match status" value="1"/>
</dbReference>
<feature type="region of interest" description="Disordered" evidence="1">
    <location>
        <begin position="761"/>
        <end position="827"/>
    </location>
</feature>
<evidence type="ECO:0000313" key="5">
    <source>
        <dbReference type="Proteomes" id="UP000002494"/>
    </source>
</evidence>
<feature type="compositionally biased region" description="Polar residues" evidence="1">
    <location>
        <begin position="600"/>
        <end position="609"/>
    </location>
</feature>
<feature type="compositionally biased region" description="Basic and acidic residues" evidence="1">
    <location>
        <begin position="313"/>
        <end position="328"/>
    </location>
</feature>
<dbReference type="InterPro" id="IPR051741">
    <property type="entry name" value="PAR6_homolog"/>
</dbReference>
<dbReference type="AlphaFoldDB" id="A0A1W2Q6M3"/>
<accession>A0A1W2Q6M3</accession>
<dbReference type="Bgee" id="ENSRNOG00000000040">
    <property type="expression patterns" value="Expressed in adult mammalian kidney and 17 other cell types or tissues"/>
</dbReference>
<feature type="region of interest" description="Disordered" evidence="1">
    <location>
        <begin position="388"/>
        <end position="436"/>
    </location>
</feature>
<dbReference type="GlyGen" id="A0A1W2Q6M3">
    <property type="glycosylation" value="2 sites"/>
</dbReference>
<dbReference type="PANTHER" id="PTHR14102:SF12">
    <property type="entry name" value="CDNA SEQUENCE BC034090"/>
    <property type="match status" value="1"/>
</dbReference>
<feature type="region of interest" description="Disordered" evidence="1">
    <location>
        <begin position="737"/>
        <end position="756"/>
    </location>
</feature>
<feature type="compositionally biased region" description="Polar residues" evidence="1">
    <location>
        <begin position="335"/>
        <end position="346"/>
    </location>
</feature>
<evidence type="ECO:0000256" key="1">
    <source>
        <dbReference type="SAM" id="MobiDB-lite"/>
    </source>
</evidence>
<dbReference type="PANTHER" id="PTHR14102">
    <property type="entry name" value="PAR-6-RELATED"/>
    <property type="match status" value="1"/>
</dbReference>
<reference evidence="4" key="2">
    <citation type="submission" date="2025-08" db="UniProtKB">
        <authorList>
            <consortium name="Ensembl"/>
        </authorList>
    </citation>
    <scope>IDENTIFICATION</scope>
    <source>
        <strain evidence="4">Brown Norway</strain>
    </source>
</reference>
<protein>
    <submittedName>
        <fullName evidence="4">KIAA1614 homolog</fullName>
    </submittedName>
</protein>
<feature type="compositionally biased region" description="Pro residues" evidence="1">
    <location>
        <begin position="783"/>
        <end position="793"/>
    </location>
</feature>
<evidence type="ECO:0000313" key="4">
    <source>
        <dbReference type="Ensembl" id="ENSRNOP00000076328.2"/>
    </source>
</evidence>
<feature type="compositionally biased region" description="Polar residues" evidence="1">
    <location>
        <begin position="14"/>
        <end position="24"/>
    </location>
</feature>
<dbReference type="GeneTree" id="ENSGT00390000013003"/>
<dbReference type="InterPro" id="IPR032756">
    <property type="entry name" value="DUF4685"/>
</dbReference>
<organism evidence="4 5">
    <name type="scientific">Rattus norvegicus</name>
    <name type="common">Rat</name>
    <dbReference type="NCBI Taxonomy" id="10116"/>
    <lineage>
        <taxon>Eukaryota</taxon>
        <taxon>Metazoa</taxon>
        <taxon>Chordata</taxon>
        <taxon>Craniata</taxon>
        <taxon>Vertebrata</taxon>
        <taxon>Euteleostomi</taxon>
        <taxon>Mammalia</taxon>
        <taxon>Eutheria</taxon>
        <taxon>Euarchontoglires</taxon>
        <taxon>Glires</taxon>
        <taxon>Rodentia</taxon>
        <taxon>Myomorpha</taxon>
        <taxon>Muroidea</taxon>
        <taxon>Muridae</taxon>
        <taxon>Murinae</taxon>
        <taxon>Rattus</taxon>
    </lineage>
</organism>
<sequence length="1197" mass="129085">MEGMEAATKPAHRSQASRSGSRTPSPKRVTPAMARHGAEQPSSRPLQRLSLCPQEDRPSNLMPPKPPRTWGLQNQGPSVLESKVKALKEKMTAEKQGTNPRPTSCEHPSTTKSKCHHVKPGAVWSLPEGSTLPDALVVPHAQNPNDGHPASHVNEQKPARNSGSKPSTPDSWSEQSWWTPEAVWMLADHEEDPGPGAGSLQESPNNQVSAGEPQGPGPCKTTHLSNLKKGRPYPLGDGLNTKGDLGSTALTSKEDLVPRTDQPEMFWRAGSLEALGSAANALSLSDQVERNRLLLQEMLKVCRQRPPTTGSPERTRSWDKDASERPAGDVDWDSGNPQQDSGQSRTFVPKLEPVLSAKHEEAKHLLGRARMKAKTQPLRASHDIVPIIAQGSRNGQRSPAPDVRTTSASRESLQNGNLNDPSSVESSNGQWPKQGMPLSHVRFEDESAREAEFRYLDRLQQRQRQVLSAVLHAVDQGPLRSKPDLTNYVNHSVGNVSFHRAVGCLDHSNVPAPPPTWDNERKCPACGSCLKDHCPAEGRAASDLRVLRSLQAAYEAEAVLLGPCNSHGLSSPFPGLHTEWIRETHITDTVATHPEEDSAPDSTHSSDSQTDNKDAKTSQPSRAGEQIHASSPRVWQHGSRPQGGPRWSRKETVLPCGLQAWSHLPKLDVVVGEVPEARGPIPQGTLFLKEDAVPKAAVEPKSPWSQGQLGLQLGSHWAHPEDCRTPCRTAYAVPFSKKHGSSGSGQPDQVPESHEPLETLCTSPHQQSHEEPSAPLPALQPTLPLPPDVPTPPSSRKSLCPMPPRRSVQTGNHRQEHQVDSPLPLSPPRTVILTPPQTQPYSPQVKHPLLDLSNNSYNSSVPLGLQGPSGAAVHRGRSVKDQCYQEPGLPLESNGDGTLQDSLQLADVATVNPTAITLSLTSEEPERSQELGGGPQRMDCSSGGHMPSGASLEASAGHKPPSVAHSEGNKKRRGSITSTLGLKKLLSALGHTPRPRLGTSRSFSVEQLQPSALAPQTSAVKRAPSLQHLVSPSHQHRRTTSFQNLHSLLGGKGDRSSLYLVEGSGDSSAPSRPAKAFPRRALSVEDVGAPSLARTVGRVVEVFPDGTSQLQLQRPPEGTFGFCVAYGSGRRDSGLYVQDMADLDTAKLYSGLLGVGDEILEMNGAKVAGLGLAHINELLVRVESLSIRVLRQRPVPQ</sequence>
<dbReference type="InterPro" id="IPR036034">
    <property type="entry name" value="PDZ_sf"/>
</dbReference>
<dbReference type="InterPro" id="IPR001478">
    <property type="entry name" value="PDZ"/>
</dbReference>
<dbReference type="GO" id="GO:0007163">
    <property type="term" value="P:establishment or maintenance of cell polarity"/>
    <property type="evidence" value="ECO:0000318"/>
    <property type="project" value="GO_Central"/>
</dbReference>
<dbReference type="AGR" id="RGD:1304622"/>
<dbReference type="Pfam" id="PF00595">
    <property type="entry name" value="PDZ"/>
    <property type="match status" value="1"/>
</dbReference>
<dbReference type="GO" id="GO:0005634">
    <property type="term" value="C:nucleus"/>
    <property type="evidence" value="ECO:0000318"/>
    <property type="project" value="GO_Central"/>
</dbReference>
<dbReference type="VEuPathDB" id="HostDB:ENSRNOG00000000040"/>
<name>A0A1W2Q6M3_RAT</name>
<dbReference type="eggNOG" id="KOG3606">
    <property type="taxonomic scope" value="Eukaryota"/>
</dbReference>
<evidence type="ECO:0000259" key="3">
    <source>
        <dbReference type="PROSITE" id="PS51379"/>
    </source>
</evidence>
<evidence type="ECO:0000313" key="6">
    <source>
        <dbReference type="RGD" id="1304622"/>
    </source>
</evidence>
<feature type="region of interest" description="Disordered" evidence="1">
    <location>
        <begin position="303"/>
        <end position="347"/>
    </location>
</feature>
<dbReference type="InterPro" id="IPR017896">
    <property type="entry name" value="4Fe4S_Fe-S-bd"/>
</dbReference>
<dbReference type="Gene3D" id="2.30.42.10">
    <property type="match status" value="1"/>
</dbReference>
<dbReference type="Pfam" id="PF15737">
    <property type="entry name" value="DUF4685"/>
    <property type="match status" value="1"/>
</dbReference>
<dbReference type="CTD" id="57710"/>
<dbReference type="Ensembl" id="ENSRNOT00000093726.3">
    <property type="protein sequence ID" value="ENSRNOP00000076328.2"/>
    <property type="gene ID" value="ENSRNOG00000000040.10"/>
</dbReference>
<dbReference type="RefSeq" id="NP_001414573.1">
    <property type="nucleotide sequence ID" value="NM_001427644.1"/>
</dbReference>
<feature type="region of interest" description="Disordered" evidence="1">
    <location>
        <begin position="1"/>
        <end position="258"/>
    </location>
</feature>
<feature type="domain" description="PDZ" evidence="2">
    <location>
        <begin position="1109"/>
        <end position="1179"/>
    </location>
</feature>
<feature type="domain" description="4Fe-4S ferredoxin-type" evidence="3">
    <location>
        <begin position="513"/>
        <end position="544"/>
    </location>
</feature>
<keyword evidence="5" id="KW-1185">Reference proteome</keyword>
<dbReference type="RGD" id="1304622">
    <property type="gene designation" value="Kiaa1614"/>
</dbReference>
<proteinExistence type="predicted"/>